<dbReference type="EMBL" id="JACJTA010000018">
    <property type="protein sequence ID" value="MBD2605054.1"/>
    <property type="molecule type" value="Genomic_DNA"/>
</dbReference>
<name>A0ABR8GPD5_9CYAN</name>
<dbReference type="RefSeq" id="WP_190909727.1">
    <property type="nucleotide sequence ID" value="NZ_JACJTA010000018.1"/>
</dbReference>
<comment type="caution">
    <text evidence="1">The sequence shown here is derived from an EMBL/GenBank/DDBJ whole genome shotgun (WGS) entry which is preliminary data.</text>
</comment>
<dbReference type="Proteomes" id="UP000660380">
    <property type="component" value="Unassembled WGS sequence"/>
</dbReference>
<accession>A0ABR8GPD5</accession>
<proteinExistence type="predicted"/>
<gene>
    <name evidence="1" type="ORF">H6G81_11055</name>
</gene>
<keyword evidence="2" id="KW-1185">Reference proteome</keyword>
<protein>
    <submittedName>
        <fullName evidence="1">Uncharacterized protein</fullName>
    </submittedName>
</protein>
<evidence type="ECO:0000313" key="2">
    <source>
        <dbReference type="Proteomes" id="UP000660380"/>
    </source>
</evidence>
<reference evidence="1 2" key="1">
    <citation type="journal article" date="2020" name="ISME J.">
        <title>Comparative genomics reveals insights into cyanobacterial evolution and habitat adaptation.</title>
        <authorList>
            <person name="Chen M.Y."/>
            <person name="Teng W.K."/>
            <person name="Zhao L."/>
            <person name="Hu C.X."/>
            <person name="Zhou Y.K."/>
            <person name="Han B.P."/>
            <person name="Song L.R."/>
            <person name="Shu W.S."/>
        </authorList>
    </citation>
    <scope>NUCLEOTIDE SEQUENCE [LARGE SCALE GENOMIC DNA]</scope>
    <source>
        <strain evidence="1 2">FACHB-248</strain>
    </source>
</reference>
<organism evidence="1 2">
    <name type="scientific">Scytonema hofmannii FACHB-248</name>
    <dbReference type="NCBI Taxonomy" id="1842502"/>
    <lineage>
        <taxon>Bacteria</taxon>
        <taxon>Bacillati</taxon>
        <taxon>Cyanobacteriota</taxon>
        <taxon>Cyanophyceae</taxon>
        <taxon>Nostocales</taxon>
        <taxon>Scytonemataceae</taxon>
        <taxon>Scytonema</taxon>
    </lineage>
</organism>
<evidence type="ECO:0000313" key="1">
    <source>
        <dbReference type="EMBL" id="MBD2605054.1"/>
    </source>
</evidence>
<sequence length="80" mass="8642">MPGRNSTNVPIGIICKGKAVSIFTGLAAIAEITIEFAEITIEFAEITIEFAEITIEFAEITFEFAEITIEFAEAGLSTPK</sequence>